<feature type="transmembrane region" description="Helical" evidence="1">
    <location>
        <begin position="245"/>
        <end position="265"/>
    </location>
</feature>
<dbReference type="Pfam" id="PF04657">
    <property type="entry name" value="DMT_YdcZ"/>
    <property type="match status" value="2"/>
</dbReference>
<keyword evidence="1" id="KW-1133">Transmembrane helix</keyword>
<feature type="transmembrane region" description="Helical" evidence="1">
    <location>
        <begin position="47"/>
        <end position="68"/>
    </location>
</feature>
<dbReference type="PANTHER" id="PTHR34821:SF2">
    <property type="entry name" value="INNER MEMBRANE PROTEIN YDCZ"/>
    <property type="match status" value="1"/>
</dbReference>
<evidence type="ECO:0000313" key="2">
    <source>
        <dbReference type="EMBL" id="QVT78921.1"/>
    </source>
</evidence>
<feature type="transmembrane region" description="Helical" evidence="1">
    <location>
        <begin position="297"/>
        <end position="317"/>
    </location>
</feature>
<evidence type="ECO:0000313" key="3">
    <source>
        <dbReference type="Proteomes" id="UP000679307"/>
    </source>
</evidence>
<dbReference type="Proteomes" id="UP000679307">
    <property type="component" value="Chromosome"/>
</dbReference>
<evidence type="ECO:0008006" key="4">
    <source>
        <dbReference type="Google" id="ProtNLM"/>
    </source>
</evidence>
<feature type="transmembrane region" description="Helical" evidence="1">
    <location>
        <begin position="174"/>
        <end position="191"/>
    </location>
</feature>
<feature type="transmembrane region" description="Helical" evidence="1">
    <location>
        <begin position="7"/>
        <end position="27"/>
    </location>
</feature>
<reference evidence="2 3" key="1">
    <citation type="submission" date="2021-05" db="EMBL/GenBank/DDBJ databases">
        <title>Complete genome of Nocardioides aquaticus KCTC 9944T isolated from meromictic and hypersaline Ekho Lake, Antarctica.</title>
        <authorList>
            <person name="Hwang K."/>
            <person name="Kim K.M."/>
            <person name="Choe H."/>
        </authorList>
    </citation>
    <scope>NUCLEOTIDE SEQUENCE [LARGE SCALE GENOMIC DNA]</scope>
    <source>
        <strain evidence="2 3">KCTC 9944</strain>
    </source>
</reference>
<gene>
    <name evidence="2" type="ORF">ENKNEFLB_01299</name>
</gene>
<feature type="transmembrane region" description="Helical" evidence="1">
    <location>
        <begin position="270"/>
        <end position="291"/>
    </location>
</feature>
<keyword evidence="1" id="KW-0812">Transmembrane</keyword>
<protein>
    <recommendedName>
        <fullName evidence="4">DMT family transporter</fullName>
    </recommendedName>
</protein>
<evidence type="ECO:0000256" key="1">
    <source>
        <dbReference type="SAM" id="Phobius"/>
    </source>
</evidence>
<name>A0ABX8EEK1_9ACTN</name>
<sequence length="338" mass="32778">MARSEDTSLLEVLAIPAMVGVGALIAVQSEINGRLATELGGGAKGGAAAAVVSFGLGLAVLASVVLAVPRQRAGVVRILSAVRGHRLPAWQLLGGVAGASLVASQGLAVGTIGVALFTVAMVAGQTSSGLLVDRAGLGPSGPQAVSTGRVVGAVLTVGAVVLGVAGRLGGGDPLTAGVLLLCLLPLLAGAATSWQQAVNGRVSAVGGPIAAAFNNFVVGLLALLSFLVVVLLVAPGDLQGLPGTWWLYAGGPVGVLFITLSARLVSVHGVLVLSLCTVAGLVVGSVLIDALGPDSHLGPLTVVGALLVLAGVAVGAVSSARAARARRAGAVAQAPVAP</sequence>
<dbReference type="RefSeq" id="WP_214058445.1">
    <property type="nucleotide sequence ID" value="NZ_BAAAHS010000010.1"/>
</dbReference>
<dbReference type="EMBL" id="CP075371">
    <property type="protein sequence ID" value="QVT78921.1"/>
    <property type="molecule type" value="Genomic_DNA"/>
</dbReference>
<keyword evidence="3" id="KW-1185">Reference proteome</keyword>
<keyword evidence="1" id="KW-0472">Membrane</keyword>
<organism evidence="2 3">
    <name type="scientific">Nocardioides aquaticus</name>
    <dbReference type="NCBI Taxonomy" id="160826"/>
    <lineage>
        <taxon>Bacteria</taxon>
        <taxon>Bacillati</taxon>
        <taxon>Actinomycetota</taxon>
        <taxon>Actinomycetes</taxon>
        <taxon>Propionibacteriales</taxon>
        <taxon>Nocardioidaceae</taxon>
        <taxon>Nocardioides</taxon>
    </lineage>
</organism>
<dbReference type="PANTHER" id="PTHR34821">
    <property type="entry name" value="INNER MEMBRANE PROTEIN YDCZ"/>
    <property type="match status" value="1"/>
</dbReference>
<dbReference type="InterPro" id="IPR006750">
    <property type="entry name" value="YdcZ"/>
</dbReference>
<accession>A0ABX8EEK1</accession>
<proteinExistence type="predicted"/>
<feature type="transmembrane region" description="Helical" evidence="1">
    <location>
        <begin position="212"/>
        <end position="233"/>
    </location>
</feature>